<dbReference type="InterPro" id="IPR050360">
    <property type="entry name" value="MFS_Sugar_Transporters"/>
</dbReference>
<dbReference type="PANTHER" id="PTHR48022">
    <property type="entry name" value="PLASTIDIC GLUCOSE TRANSPORTER 4"/>
    <property type="match status" value="1"/>
</dbReference>
<name>A0ABR1HC39_9HYPO</name>
<dbReference type="PROSITE" id="PS50850">
    <property type="entry name" value="MFS"/>
    <property type="match status" value="1"/>
</dbReference>
<evidence type="ECO:0000256" key="3">
    <source>
        <dbReference type="ARBA" id="ARBA00022692"/>
    </source>
</evidence>
<dbReference type="InterPro" id="IPR005828">
    <property type="entry name" value="MFS_sugar_transport-like"/>
</dbReference>
<feature type="transmembrane region" description="Helical" evidence="6">
    <location>
        <begin position="101"/>
        <end position="118"/>
    </location>
</feature>
<dbReference type="EMBL" id="JAZAVJ010000044">
    <property type="protein sequence ID" value="KAK7418722.1"/>
    <property type="molecule type" value="Genomic_DNA"/>
</dbReference>
<evidence type="ECO:0000256" key="1">
    <source>
        <dbReference type="ARBA" id="ARBA00004141"/>
    </source>
</evidence>
<dbReference type="SUPFAM" id="SSF103473">
    <property type="entry name" value="MFS general substrate transporter"/>
    <property type="match status" value="1"/>
</dbReference>
<comment type="caution">
    <text evidence="8">The sequence shown here is derived from an EMBL/GenBank/DDBJ whole genome shotgun (WGS) entry which is preliminary data.</text>
</comment>
<protein>
    <recommendedName>
        <fullName evidence="7">Major facilitator superfamily (MFS) profile domain-containing protein</fullName>
    </recommendedName>
</protein>
<feature type="transmembrane region" description="Helical" evidence="6">
    <location>
        <begin position="27"/>
        <end position="46"/>
    </location>
</feature>
<comment type="similarity">
    <text evidence="2">Belongs to the major facilitator superfamily. Sugar transporter (TC 2.A.1.1) family.</text>
</comment>
<evidence type="ECO:0000256" key="2">
    <source>
        <dbReference type="ARBA" id="ARBA00010992"/>
    </source>
</evidence>
<dbReference type="Pfam" id="PF00083">
    <property type="entry name" value="Sugar_tr"/>
    <property type="match status" value="1"/>
</dbReference>
<feature type="transmembrane region" description="Helical" evidence="6">
    <location>
        <begin position="58"/>
        <end position="80"/>
    </location>
</feature>
<evidence type="ECO:0000313" key="8">
    <source>
        <dbReference type="EMBL" id="KAK7418722.1"/>
    </source>
</evidence>
<feature type="domain" description="Major facilitator superfamily (MFS) profile" evidence="7">
    <location>
        <begin position="1"/>
        <end position="152"/>
    </location>
</feature>
<dbReference type="PANTHER" id="PTHR48022:SF83">
    <property type="entry name" value="MAJOR FACILITATOR SUPERFAMILY (MFS) PROFILE DOMAIN-CONTAINING PROTEIN"/>
    <property type="match status" value="1"/>
</dbReference>
<sequence>MSLGNAGLAFVGTVSSWFMMTRFGWRTLYIGGLTFMIPVMSLVGFLDLATSNKDNIRWAQSALLLIWFFNYGLTIGPIPYGIASRVGSANLRAKAISLGRNTYYVLFIINVIVTPYMLNPAGGNLQGKAAFPVAGFTVMLLVWAYFRLSELKGMTTEILDHLFHNRVSARKFLQGSKQYQ</sequence>
<dbReference type="InterPro" id="IPR036259">
    <property type="entry name" value="MFS_trans_sf"/>
</dbReference>
<reference evidence="8 9" key="1">
    <citation type="journal article" date="2025" name="Microbiol. Resour. Announc.">
        <title>Draft genome sequences for Neonectria magnoliae and Neonectria punicea, canker pathogens of Liriodendron tulipifera and Acer saccharum in West Virginia.</title>
        <authorList>
            <person name="Petronek H.M."/>
            <person name="Kasson M.T."/>
            <person name="Metheny A.M."/>
            <person name="Stauder C.M."/>
            <person name="Lovett B."/>
            <person name="Lynch S.C."/>
            <person name="Garnas J.R."/>
            <person name="Kasson L.R."/>
            <person name="Stajich J.E."/>
        </authorList>
    </citation>
    <scope>NUCLEOTIDE SEQUENCE [LARGE SCALE GENOMIC DNA]</scope>
    <source>
        <strain evidence="8 9">NRRL 64653</strain>
    </source>
</reference>
<keyword evidence="3 6" id="KW-0812">Transmembrane</keyword>
<dbReference type="InterPro" id="IPR020846">
    <property type="entry name" value="MFS_dom"/>
</dbReference>
<evidence type="ECO:0000256" key="6">
    <source>
        <dbReference type="SAM" id="Phobius"/>
    </source>
</evidence>
<keyword evidence="4 6" id="KW-1133">Transmembrane helix</keyword>
<keyword evidence="9" id="KW-1185">Reference proteome</keyword>
<accession>A0ABR1HC39</accession>
<evidence type="ECO:0000313" key="9">
    <source>
        <dbReference type="Proteomes" id="UP001498476"/>
    </source>
</evidence>
<keyword evidence="5 6" id="KW-0472">Membrane</keyword>
<comment type="subcellular location">
    <subcellularLocation>
        <location evidence="1">Membrane</location>
        <topology evidence="1">Multi-pass membrane protein</topology>
    </subcellularLocation>
</comment>
<evidence type="ECO:0000256" key="4">
    <source>
        <dbReference type="ARBA" id="ARBA00022989"/>
    </source>
</evidence>
<organism evidence="8 9">
    <name type="scientific">Neonectria punicea</name>
    <dbReference type="NCBI Taxonomy" id="979145"/>
    <lineage>
        <taxon>Eukaryota</taxon>
        <taxon>Fungi</taxon>
        <taxon>Dikarya</taxon>
        <taxon>Ascomycota</taxon>
        <taxon>Pezizomycotina</taxon>
        <taxon>Sordariomycetes</taxon>
        <taxon>Hypocreomycetidae</taxon>
        <taxon>Hypocreales</taxon>
        <taxon>Nectriaceae</taxon>
        <taxon>Neonectria</taxon>
    </lineage>
</organism>
<gene>
    <name evidence="8" type="ORF">QQX98_003740</name>
</gene>
<evidence type="ECO:0000259" key="7">
    <source>
        <dbReference type="PROSITE" id="PS50850"/>
    </source>
</evidence>
<dbReference type="Gene3D" id="1.20.1250.20">
    <property type="entry name" value="MFS general substrate transporter like domains"/>
    <property type="match status" value="1"/>
</dbReference>
<evidence type="ECO:0000256" key="5">
    <source>
        <dbReference type="ARBA" id="ARBA00023136"/>
    </source>
</evidence>
<dbReference type="Proteomes" id="UP001498476">
    <property type="component" value="Unassembled WGS sequence"/>
</dbReference>
<feature type="transmembrane region" description="Helical" evidence="6">
    <location>
        <begin position="130"/>
        <end position="146"/>
    </location>
</feature>
<proteinExistence type="inferred from homology"/>